<gene>
    <name evidence="1" type="ORF">BU25DRAFT_62856</name>
</gene>
<evidence type="ECO:0000313" key="2">
    <source>
        <dbReference type="Proteomes" id="UP000799754"/>
    </source>
</evidence>
<accession>A0ACB6S033</accession>
<evidence type="ECO:0000313" key="1">
    <source>
        <dbReference type="EMBL" id="KAF2627394.1"/>
    </source>
</evidence>
<organism evidence="1 2">
    <name type="scientific">Macroventuria anomochaeta</name>
    <dbReference type="NCBI Taxonomy" id="301207"/>
    <lineage>
        <taxon>Eukaryota</taxon>
        <taxon>Fungi</taxon>
        <taxon>Dikarya</taxon>
        <taxon>Ascomycota</taxon>
        <taxon>Pezizomycotina</taxon>
        <taxon>Dothideomycetes</taxon>
        <taxon>Pleosporomycetidae</taxon>
        <taxon>Pleosporales</taxon>
        <taxon>Pleosporineae</taxon>
        <taxon>Didymellaceae</taxon>
        <taxon>Macroventuria</taxon>
    </lineage>
</organism>
<keyword evidence="2" id="KW-1185">Reference proteome</keyword>
<reference evidence="1" key="1">
    <citation type="journal article" date="2020" name="Stud. Mycol.">
        <title>101 Dothideomycetes genomes: a test case for predicting lifestyles and emergence of pathogens.</title>
        <authorList>
            <person name="Haridas S."/>
            <person name="Albert R."/>
            <person name="Binder M."/>
            <person name="Bloem J."/>
            <person name="Labutti K."/>
            <person name="Salamov A."/>
            <person name="Andreopoulos B."/>
            <person name="Baker S."/>
            <person name="Barry K."/>
            <person name="Bills G."/>
            <person name="Bluhm B."/>
            <person name="Cannon C."/>
            <person name="Castanera R."/>
            <person name="Culley D."/>
            <person name="Daum C."/>
            <person name="Ezra D."/>
            <person name="Gonzalez J."/>
            <person name="Henrissat B."/>
            <person name="Kuo A."/>
            <person name="Liang C."/>
            <person name="Lipzen A."/>
            <person name="Lutzoni F."/>
            <person name="Magnuson J."/>
            <person name="Mondo S."/>
            <person name="Nolan M."/>
            <person name="Ohm R."/>
            <person name="Pangilinan J."/>
            <person name="Park H.-J."/>
            <person name="Ramirez L."/>
            <person name="Alfaro M."/>
            <person name="Sun H."/>
            <person name="Tritt A."/>
            <person name="Yoshinaga Y."/>
            <person name="Zwiers L.-H."/>
            <person name="Turgeon B."/>
            <person name="Goodwin S."/>
            <person name="Spatafora J."/>
            <person name="Crous P."/>
            <person name="Grigoriev I."/>
        </authorList>
    </citation>
    <scope>NUCLEOTIDE SEQUENCE</scope>
    <source>
        <strain evidence="1">CBS 525.71</strain>
    </source>
</reference>
<proteinExistence type="predicted"/>
<sequence length="457" mass="50028">MPNCLPSHISHSRRHTKLGNGSPIPMLDLAQPTIPFERPPLPEMGLIFLPRPSLPDSRKRGRAAANIDGEHSCTQKKKRRLRLFLITSRLSPQFSHPATNIVDRGSSKIAVWAKQKALGRNILRKAAILNRIRRRAVSAREAVSRGRLLVEQEKEQHQLEMARLTFHYGSIDTYTRPVHSQTQSVPSSAAVRNGCHYLVSGSLTGPPSGSPTTSRSPSPILISPPLNGPGHDASSEYRSPNAAYALSPPRAQSSTRTYEPHLPSPLGLSNYDAFDVEDLGAKDNTHTDLYSHLDDDDEEDRYSYLWDEFEDERHGSPFSPSVATNDSRTTAKTGASQVLKTPPQVAYDDFDIAESLLSGFEEGDESVNSVWPSPFLGAEAKATTKGSRGAASPNFHAFDKGPLAVQYPGAPVPYSEQTPVTTSPAVSPNLVPASMSPNFLPADSTGWPESVRWEERE</sequence>
<comment type="caution">
    <text evidence="1">The sequence shown here is derived from an EMBL/GenBank/DDBJ whole genome shotgun (WGS) entry which is preliminary data.</text>
</comment>
<protein>
    <submittedName>
        <fullName evidence="1">Uncharacterized protein</fullName>
    </submittedName>
</protein>
<dbReference type="EMBL" id="MU006717">
    <property type="protein sequence ID" value="KAF2627394.1"/>
    <property type="molecule type" value="Genomic_DNA"/>
</dbReference>
<name>A0ACB6S033_9PLEO</name>
<dbReference type="Proteomes" id="UP000799754">
    <property type="component" value="Unassembled WGS sequence"/>
</dbReference>